<evidence type="ECO:0000313" key="2">
    <source>
        <dbReference type="EMBL" id="KAA6362288.1"/>
    </source>
</evidence>
<dbReference type="InterPro" id="IPR000719">
    <property type="entry name" value="Prot_kinase_dom"/>
</dbReference>
<dbReference type="InterPro" id="IPR045269">
    <property type="entry name" value="Atg1-like"/>
</dbReference>
<dbReference type="InterPro" id="IPR011009">
    <property type="entry name" value="Kinase-like_dom_sf"/>
</dbReference>
<dbReference type="PROSITE" id="PS00108">
    <property type="entry name" value="PROTEIN_KINASE_ST"/>
    <property type="match status" value="1"/>
</dbReference>
<feature type="domain" description="Protein kinase" evidence="1">
    <location>
        <begin position="1"/>
        <end position="141"/>
    </location>
</feature>
<evidence type="ECO:0000259" key="1">
    <source>
        <dbReference type="PROSITE" id="PS50011"/>
    </source>
</evidence>
<sequence length="141" mass="15989">GQNAVIILEYANMKNLQNLIQTNKDLPPSIIRVIMKQLLEGLRLIHEKGLIHRDIKGENILLHSPPNSGKVIVKIADFGLVKQQKREEQSITKSVAGTKTHMPPEMLIEDEEVDEEGNTIDMKIDNKIHVQQETIKTCSYN</sequence>
<dbReference type="GO" id="GO:0005524">
    <property type="term" value="F:ATP binding"/>
    <property type="evidence" value="ECO:0007669"/>
    <property type="project" value="InterPro"/>
</dbReference>
<name>A0A5J4TVW2_9EUKA</name>
<dbReference type="OrthoDB" id="539158at2759"/>
<proteinExistence type="predicted"/>
<dbReference type="SMART" id="SM00220">
    <property type="entry name" value="S_TKc"/>
    <property type="match status" value="1"/>
</dbReference>
<protein>
    <recommendedName>
        <fullName evidence="1">Protein kinase domain-containing protein</fullName>
    </recommendedName>
</protein>
<accession>A0A5J4TVW2</accession>
<reference evidence="2 3" key="1">
    <citation type="submission" date="2019-03" db="EMBL/GenBank/DDBJ databases">
        <title>Single cell metagenomics reveals metabolic interactions within the superorganism composed of flagellate Streblomastix strix and complex community of Bacteroidetes bacteria on its surface.</title>
        <authorList>
            <person name="Treitli S.C."/>
            <person name="Kolisko M."/>
            <person name="Husnik F."/>
            <person name="Keeling P."/>
            <person name="Hampl V."/>
        </authorList>
    </citation>
    <scope>NUCLEOTIDE SEQUENCE [LARGE SCALE GENOMIC DNA]</scope>
    <source>
        <strain evidence="2">ST1C</strain>
    </source>
</reference>
<dbReference type="InterPro" id="IPR008271">
    <property type="entry name" value="Ser/Thr_kinase_AS"/>
</dbReference>
<organism evidence="2 3">
    <name type="scientific">Streblomastix strix</name>
    <dbReference type="NCBI Taxonomy" id="222440"/>
    <lineage>
        <taxon>Eukaryota</taxon>
        <taxon>Metamonada</taxon>
        <taxon>Preaxostyla</taxon>
        <taxon>Oxymonadida</taxon>
        <taxon>Streblomastigidae</taxon>
        <taxon>Streblomastix</taxon>
    </lineage>
</organism>
<dbReference type="GO" id="GO:0010506">
    <property type="term" value="P:regulation of autophagy"/>
    <property type="evidence" value="ECO:0007669"/>
    <property type="project" value="InterPro"/>
</dbReference>
<dbReference type="SUPFAM" id="SSF56112">
    <property type="entry name" value="Protein kinase-like (PK-like)"/>
    <property type="match status" value="1"/>
</dbReference>
<dbReference type="AlphaFoldDB" id="A0A5J4TVW2"/>
<dbReference type="PROSITE" id="PS50011">
    <property type="entry name" value="PROTEIN_KINASE_DOM"/>
    <property type="match status" value="1"/>
</dbReference>
<dbReference type="GO" id="GO:0005737">
    <property type="term" value="C:cytoplasm"/>
    <property type="evidence" value="ECO:0007669"/>
    <property type="project" value="TreeGrafter"/>
</dbReference>
<dbReference type="PANTHER" id="PTHR24348">
    <property type="entry name" value="SERINE/THREONINE-PROTEIN KINASE UNC-51-RELATED"/>
    <property type="match status" value="1"/>
</dbReference>
<dbReference type="Gene3D" id="1.10.510.10">
    <property type="entry name" value="Transferase(Phosphotransferase) domain 1"/>
    <property type="match status" value="1"/>
</dbReference>
<gene>
    <name evidence="2" type="ORF">EZS28_042185</name>
</gene>
<dbReference type="Pfam" id="PF00069">
    <property type="entry name" value="Pkinase"/>
    <property type="match status" value="1"/>
</dbReference>
<dbReference type="EMBL" id="SNRW01024413">
    <property type="protein sequence ID" value="KAA6362288.1"/>
    <property type="molecule type" value="Genomic_DNA"/>
</dbReference>
<dbReference type="GO" id="GO:0004674">
    <property type="term" value="F:protein serine/threonine kinase activity"/>
    <property type="evidence" value="ECO:0007669"/>
    <property type="project" value="InterPro"/>
</dbReference>
<dbReference type="Proteomes" id="UP000324800">
    <property type="component" value="Unassembled WGS sequence"/>
</dbReference>
<comment type="caution">
    <text evidence="2">The sequence shown here is derived from an EMBL/GenBank/DDBJ whole genome shotgun (WGS) entry which is preliminary data.</text>
</comment>
<feature type="non-terminal residue" evidence="2">
    <location>
        <position position="1"/>
    </location>
</feature>
<evidence type="ECO:0000313" key="3">
    <source>
        <dbReference type="Proteomes" id="UP000324800"/>
    </source>
</evidence>